<evidence type="ECO:0000256" key="4">
    <source>
        <dbReference type="ARBA" id="ARBA00012528"/>
    </source>
</evidence>
<comment type="catalytic activity">
    <reaction evidence="9">
        <text>2 GTP = 3',3'-c-di-GMP + 2 diphosphate</text>
        <dbReference type="Rhea" id="RHEA:24898"/>
        <dbReference type="ChEBI" id="CHEBI:33019"/>
        <dbReference type="ChEBI" id="CHEBI:37565"/>
        <dbReference type="ChEBI" id="CHEBI:58805"/>
        <dbReference type="EC" id="2.7.7.65"/>
    </reaction>
</comment>
<dbReference type="InterPro" id="IPR000160">
    <property type="entry name" value="GGDEF_dom"/>
</dbReference>
<dbReference type="EC" id="2.7.7.65" evidence="4"/>
<keyword evidence="5" id="KW-1003">Cell membrane</keyword>
<dbReference type="FunFam" id="3.30.70.270:FF:000001">
    <property type="entry name" value="Diguanylate cyclase domain protein"/>
    <property type="match status" value="1"/>
</dbReference>
<dbReference type="NCBIfam" id="TIGR00254">
    <property type="entry name" value="GGDEF"/>
    <property type="match status" value="1"/>
</dbReference>
<dbReference type="Gene3D" id="3.30.450.20">
    <property type="entry name" value="PAS domain"/>
    <property type="match status" value="2"/>
</dbReference>
<dbReference type="CDD" id="cd12915">
    <property type="entry name" value="PDC2_DGC_like"/>
    <property type="match status" value="1"/>
</dbReference>
<dbReference type="Proteomes" id="UP000307510">
    <property type="component" value="Unassembled WGS sequence"/>
</dbReference>
<dbReference type="InterPro" id="IPR029787">
    <property type="entry name" value="Nucleotide_cyclase"/>
</dbReference>
<dbReference type="InterPro" id="IPR043128">
    <property type="entry name" value="Rev_trsase/Diguanyl_cyclase"/>
</dbReference>
<gene>
    <name evidence="12" type="ORF">FEA48_14950</name>
</gene>
<evidence type="ECO:0000256" key="6">
    <source>
        <dbReference type="ARBA" id="ARBA00022692"/>
    </source>
</evidence>
<dbReference type="GO" id="GO:0052621">
    <property type="term" value="F:diguanylate cyclase activity"/>
    <property type="evidence" value="ECO:0007669"/>
    <property type="project" value="UniProtKB-EC"/>
</dbReference>
<dbReference type="PROSITE" id="PS50887">
    <property type="entry name" value="GGDEF"/>
    <property type="match status" value="1"/>
</dbReference>
<evidence type="ECO:0000256" key="7">
    <source>
        <dbReference type="ARBA" id="ARBA00022989"/>
    </source>
</evidence>
<feature type="transmembrane region" description="Helical" evidence="10">
    <location>
        <begin position="337"/>
        <end position="363"/>
    </location>
</feature>
<dbReference type="SMART" id="SM00267">
    <property type="entry name" value="GGDEF"/>
    <property type="match status" value="1"/>
</dbReference>
<feature type="domain" description="GGDEF" evidence="11">
    <location>
        <begin position="410"/>
        <end position="546"/>
    </location>
</feature>
<dbReference type="EMBL" id="VASG01000004">
    <property type="protein sequence ID" value="TLP73539.1"/>
    <property type="molecule type" value="Genomic_DNA"/>
</dbReference>
<evidence type="ECO:0000313" key="13">
    <source>
        <dbReference type="Proteomes" id="UP000307510"/>
    </source>
</evidence>
<feature type="transmembrane region" description="Helical" evidence="10">
    <location>
        <begin position="72"/>
        <end position="92"/>
    </location>
</feature>
<sequence>MLPVPGSIFFARQSGNPCRSGPCPRSHAGRAATVEYRTTRPIAAICLEARTDVQPLPPCMDTGMPIRRSSTVLLASLGLTGAIAALSAWAILEMRHDALEVASANGHNIALLVQRDIQRNLDLYDMTLQAVVRAHAQPEIRGLSMDTRNLLLKAYTAPTRGMGSVFLTNADGIATYSFGKEVPARIDLSGREYFQALRVSQGDAPYLSHPYIPYSSDARNSVALSRRLEREDGSFAGVVGANLELAYFSELFSDLNLGDGGTVSLHMRDGTLLAHWPDTEPAATLSESFERYRSNGEENFFDTNSDGQERWHDFRPVDGYPLVFSVALPSREIYEDWYWRAGLIGLLGISLIGAVIGLALLALRQMRERDRQEAELRQAASTDPLTGLNNRRAFDLRASHEWSRYQRSGAALSVMLMDIDKFKAYNDHYGHPAGDAALKTVARVIAEWTRRPADCAARFGGEEFVVLLGDSGEADALELAEHIRANLQALAVPHEHGPLGVLTLSIGVASTSQFSPVDWAELLQSADSALYRAKDGGRNRVVGFRSVAVEAS</sequence>
<evidence type="ECO:0000256" key="1">
    <source>
        <dbReference type="ARBA" id="ARBA00001946"/>
    </source>
</evidence>
<dbReference type="CDD" id="cd12914">
    <property type="entry name" value="PDC1_DGC_like"/>
    <property type="match status" value="1"/>
</dbReference>
<evidence type="ECO:0000256" key="2">
    <source>
        <dbReference type="ARBA" id="ARBA00004533"/>
    </source>
</evidence>
<evidence type="ECO:0000256" key="9">
    <source>
        <dbReference type="ARBA" id="ARBA00034247"/>
    </source>
</evidence>
<comment type="caution">
    <text evidence="12">The sequence shown here is derived from an EMBL/GenBank/DDBJ whole genome shotgun (WGS) entry which is preliminary data.</text>
</comment>
<evidence type="ECO:0000313" key="12">
    <source>
        <dbReference type="EMBL" id="TLP73539.1"/>
    </source>
</evidence>
<dbReference type="InterPro" id="IPR033479">
    <property type="entry name" value="dCache_1"/>
</dbReference>
<proteinExistence type="predicted"/>
<dbReference type="GO" id="GO:0005886">
    <property type="term" value="C:plasma membrane"/>
    <property type="evidence" value="ECO:0007669"/>
    <property type="project" value="UniProtKB-SubCell"/>
</dbReference>
<keyword evidence="8 10" id="KW-0472">Membrane</keyword>
<evidence type="ECO:0000256" key="8">
    <source>
        <dbReference type="ARBA" id="ARBA00023136"/>
    </source>
</evidence>
<comment type="subcellular location">
    <subcellularLocation>
        <location evidence="2">Cell inner membrane</location>
    </subcellularLocation>
    <subcellularLocation>
        <location evidence="3">Cell membrane</location>
        <topology evidence="3">Multi-pass membrane protein</topology>
    </subcellularLocation>
</comment>
<evidence type="ECO:0000256" key="5">
    <source>
        <dbReference type="ARBA" id="ARBA00022475"/>
    </source>
</evidence>
<dbReference type="SUPFAM" id="SSF55073">
    <property type="entry name" value="Nucleotide cyclase"/>
    <property type="match status" value="1"/>
</dbReference>
<dbReference type="AlphaFoldDB" id="A0A5R9A4A3"/>
<dbReference type="PANTHER" id="PTHR45138">
    <property type="entry name" value="REGULATORY COMPONENTS OF SENSORY TRANSDUCTION SYSTEM"/>
    <property type="match status" value="1"/>
</dbReference>
<organism evidence="12 13">
    <name type="scientific">Pseudomonas nitroreducens</name>
    <dbReference type="NCBI Taxonomy" id="46680"/>
    <lineage>
        <taxon>Bacteria</taxon>
        <taxon>Pseudomonadati</taxon>
        <taxon>Pseudomonadota</taxon>
        <taxon>Gammaproteobacteria</taxon>
        <taxon>Pseudomonadales</taxon>
        <taxon>Pseudomonadaceae</taxon>
        <taxon>Pseudomonas</taxon>
    </lineage>
</organism>
<evidence type="ECO:0000256" key="3">
    <source>
        <dbReference type="ARBA" id="ARBA00004651"/>
    </source>
</evidence>
<evidence type="ECO:0000259" key="11">
    <source>
        <dbReference type="PROSITE" id="PS50887"/>
    </source>
</evidence>
<dbReference type="GO" id="GO:1902201">
    <property type="term" value="P:negative regulation of bacterial-type flagellum-dependent cell motility"/>
    <property type="evidence" value="ECO:0007669"/>
    <property type="project" value="TreeGrafter"/>
</dbReference>
<protein>
    <recommendedName>
        <fullName evidence="4">diguanylate cyclase</fullName>
        <ecNumber evidence="4">2.7.7.65</ecNumber>
    </recommendedName>
</protein>
<dbReference type="CDD" id="cd01949">
    <property type="entry name" value="GGDEF"/>
    <property type="match status" value="1"/>
</dbReference>
<keyword evidence="7 10" id="KW-1133">Transmembrane helix</keyword>
<evidence type="ECO:0000256" key="10">
    <source>
        <dbReference type="SAM" id="Phobius"/>
    </source>
</evidence>
<keyword evidence="6 10" id="KW-0812">Transmembrane</keyword>
<dbReference type="Pfam" id="PF02743">
    <property type="entry name" value="dCache_1"/>
    <property type="match status" value="1"/>
</dbReference>
<dbReference type="PANTHER" id="PTHR45138:SF9">
    <property type="entry name" value="DIGUANYLATE CYCLASE DGCM-RELATED"/>
    <property type="match status" value="1"/>
</dbReference>
<comment type="cofactor">
    <cofactor evidence="1">
        <name>Mg(2+)</name>
        <dbReference type="ChEBI" id="CHEBI:18420"/>
    </cofactor>
</comment>
<reference evidence="13" key="2">
    <citation type="submission" date="2019-06" db="EMBL/GenBank/DDBJ databases">
        <title>AzeR, a transcriptional regulator that responds to azelaic acid in Pseudomonas nitroreducens.</title>
        <authorList>
            <person name="Bez C."/>
            <person name="Javvadi S.G."/>
            <person name="Bertani I."/>
            <person name="Devescovi G."/>
            <person name="Studholme D.J."/>
            <person name="Geller A."/>
            <person name="Levy A."/>
            <person name="Venturi V."/>
        </authorList>
    </citation>
    <scope>NUCLEOTIDE SEQUENCE [LARGE SCALE GENOMIC DNA]</scope>
    <source>
        <strain evidence="13">DSM 9128</strain>
    </source>
</reference>
<reference evidence="12 13" key="1">
    <citation type="submission" date="2019-05" db="EMBL/GenBank/DDBJ databases">
        <authorList>
            <person name="Moore K."/>
            <person name="O'Neill P."/>
            <person name="Farbos A."/>
            <person name="Studholme D.J."/>
        </authorList>
    </citation>
    <scope>NUCLEOTIDE SEQUENCE [LARGE SCALE GENOMIC DNA]</scope>
    <source>
        <strain evidence="12 13">DSM 9128</strain>
    </source>
</reference>
<dbReference type="GO" id="GO:0043709">
    <property type="term" value="P:cell adhesion involved in single-species biofilm formation"/>
    <property type="evidence" value="ECO:0007669"/>
    <property type="project" value="TreeGrafter"/>
</dbReference>
<dbReference type="InterPro" id="IPR050469">
    <property type="entry name" value="Diguanylate_Cyclase"/>
</dbReference>
<dbReference type="Pfam" id="PF00990">
    <property type="entry name" value="GGDEF"/>
    <property type="match status" value="1"/>
</dbReference>
<dbReference type="Gene3D" id="3.30.70.270">
    <property type="match status" value="1"/>
</dbReference>
<accession>A0A5R9A4A3</accession>
<name>A0A5R9A4A3_PSENT</name>